<dbReference type="AlphaFoldDB" id="A0A392U472"/>
<evidence type="ECO:0000313" key="1">
    <source>
        <dbReference type="EMBL" id="MCI68239.1"/>
    </source>
</evidence>
<accession>A0A392U472</accession>
<name>A0A392U472_9FABA</name>
<organism evidence="1 2">
    <name type="scientific">Trifolium medium</name>
    <dbReference type="NCBI Taxonomy" id="97028"/>
    <lineage>
        <taxon>Eukaryota</taxon>
        <taxon>Viridiplantae</taxon>
        <taxon>Streptophyta</taxon>
        <taxon>Embryophyta</taxon>
        <taxon>Tracheophyta</taxon>
        <taxon>Spermatophyta</taxon>
        <taxon>Magnoliopsida</taxon>
        <taxon>eudicotyledons</taxon>
        <taxon>Gunneridae</taxon>
        <taxon>Pentapetalae</taxon>
        <taxon>rosids</taxon>
        <taxon>fabids</taxon>
        <taxon>Fabales</taxon>
        <taxon>Fabaceae</taxon>
        <taxon>Papilionoideae</taxon>
        <taxon>50 kb inversion clade</taxon>
        <taxon>NPAAA clade</taxon>
        <taxon>Hologalegina</taxon>
        <taxon>IRL clade</taxon>
        <taxon>Trifolieae</taxon>
        <taxon>Trifolium</taxon>
    </lineage>
</organism>
<keyword evidence="2" id="KW-1185">Reference proteome</keyword>
<evidence type="ECO:0000313" key="2">
    <source>
        <dbReference type="Proteomes" id="UP000265520"/>
    </source>
</evidence>
<proteinExistence type="predicted"/>
<dbReference type="Proteomes" id="UP000265520">
    <property type="component" value="Unassembled WGS sequence"/>
</dbReference>
<comment type="caution">
    <text evidence="1">The sequence shown here is derived from an EMBL/GenBank/DDBJ whole genome shotgun (WGS) entry which is preliminary data.</text>
</comment>
<protein>
    <submittedName>
        <fullName evidence="1">Uncharacterized protein</fullName>
    </submittedName>
</protein>
<reference evidence="1 2" key="1">
    <citation type="journal article" date="2018" name="Front. Plant Sci.">
        <title>Red Clover (Trifolium pratense) and Zigzag Clover (T. medium) - A Picture of Genomic Similarities and Differences.</title>
        <authorList>
            <person name="Dluhosova J."/>
            <person name="Istvanek J."/>
            <person name="Nedelnik J."/>
            <person name="Repkova J."/>
        </authorList>
    </citation>
    <scope>NUCLEOTIDE SEQUENCE [LARGE SCALE GENOMIC DNA]</scope>
    <source>
        <strain evidence="2">cv. 10/8</strain>
        <tissue evidence="1">Leaf</tissue>
    </source>
</reference>
<feature type="non-terminal residue" evidence="1">
    <location>
        <position position="1"/>
    </location>
</feature>
<dbReference type="EMBL" id="LXQA010733045">
    <property type="protein sequence ID" value="MCI68239.1"/>
    <property type="molecule type" value="Genomic_DNA"/>
</dbReference>
<sequence>VDYGSIPTTAIGRRLEPLDVRIDPKTRLNW</sequence>